<proteinExistence type="predicted"/>
<dbReference type="Proteomes" id="UP000798662">
    <property type="component" value="Chromosome 3"/>
</dbReference>
<comment type="caution">
    <text evidence="1">The sequence shown here is derived from an EMBL/GenBank/DDBJ whole genome shotgun (WGS) entry which is preliminary data.</text>
</comment>
<keyword evidence="2" id="KW-1185">Reference proteome</keyword>
<dbReference type="EMBL" id="CM020620">
    <property type="protein sequence ID" value="KAK1867928.1"/>
    <property type="molecule type" value="Genomic_DNA"/>
</dbReference>
<sequence length="883" mass="87173">MAFAVGFHPGAPLLLGGRRPAGVAVSAAGHHLTGPRAPLRTGRMPAHPPAVRMTAAPGSGGGGGGGGDGSGDGGSGDDVDARGARKPRGDPDWLDMAKQVGGGGGDGRGAMRGRSFWPFGGGKAAAKAEEDDEDSRSAPKWVVPDGYGEEALGGGAPEESSAWQTWSGALDREADAPPPPPRDGKAEVDFWRSSAKEVVPTAEGAPAAGGDPSGSSSSSSSSSSSPPPSPPPRPSSSTDDSTGVTSTRSGLADATPPDDPAGLWGMARAVTGEVADLQERLQDEVTSYDLGSNATAYRDFARGVFEANRGEDAPPAPPPPAASARDWAGSGGGDAAPPPPDISGAGSFADVIYTDASGRVLSAAEVEEAFSTGAVFVDDDGNEVPPEDLLSGSSPAFGGGDGGAPAQWDAPSPPGGGATPPTASAAFESKGLPPPAPPSLPRRPPSTSTYGGGWDGAEEALRELQEEGVPLRDPASETAFWRAAVKDIALPEPVPEGSSLSSGGVAASDDPAPPAPHSVAPSSPLGGPSSGVPGWADFASSLDDAAAAASAEEPTSSSTVESVSAEQMEMFEAAARVRGGGGAAALDNDADAMETDADVDVPTFEVSLDNEAFSALTSGVPFDEGASAVAFDEGTSAAPASPPPPPAEAVTPPPPVGEEVTSAWSSWSSASSRWEESVGAAPPRDAKAEVDQWRSAARDLTDAPPADGGDASWGSSTSFGGGGVAADWGVGLDSEATSERARWGAWGSSSPLGSGDATGGFGTTSWARPGEVRGRKRDKGAGAPKAADAPSSAATWLDAARDLTAGGGAAAAASGGTAPPESAGADTGPAGGGFVFDPTAVAGRAPDGKGADIDQWRGAAQDVAVPPTEEKQEGEGRGGDSSV</sequence>
<organism evidence="1 2">
    <name type="scientific">Pyropia yezoensis</name>
    <name type="common">Susabi-nori</name>
    <name type="synonym">Porphyra yezoensis</name>
    <dbReference type="NCBI Taxonomy" id="2788"/>
    <lineage>
        <taxon>Eukaryota</taxon>
        <taxon>Rhodophyta</taxon>
        <taxon>Bangiophyceae</taxon>
        <taxon>Bangiales</taxon>
        <taxon>Bangiaceae</taxon>
        <taxon>Pyropia</taxon>
    </lineage>
</organism>
<evidence type="ECO:0000313" key="2">
    <source>
        <dbReference type="Proteomes" id="UP000798662"/>
    </source>
</evidence>
<name>A0ACC3CDK4_PYRYE</name>
<gene>
    <name evidence="1" type="ORF">I4F81_010425</name>
</gene>
<evidence type="ECO:0000313" key="1">
    <source>
        <dbReference type="EMBL" id="KAK1867928.1"/>
    </source>
</evidence>
<accession>A0ACC3CDK4</accession>
<reference evidence="1" key="1">
    <citation type="submission" date="2019-11" db="EMBL/GenBank/DDBJ databases">
        <title>Nori genome reveals adaptations in red seaweeds to the harsh intertidal environment.</title>
        <authorList>
            <person name="Wang D."/>
            <person name="Mao Y."/>
        </authorList>
    </citation>
    <scope>NUCLEOTIDE SEQUENCE</scope>
    <source>
        <tissue evidence="1">Gametophyte</tissue>
    </source>
</reference>
<protein>
    <submittedName>
        <fullName evidence="1">Uncharacterized protein</fullName>
    </submittedName>
</protein>